<evidence type="ECO:0000313" key="2">
    <source>
        <dbReference type="EMBL" id="KAG4422029.1"/>
    </source>
</evidence>
<evidence type="ECO:0000256" key="1">
    <source>
        <dbReference type="SAM" id="MobiDB-lite"/>
    </source>
</evidence>
<dbReference type="Proteomes" id="UP000664132">
    <property type="component" value="Unassembled WGS sequence"/>
</dbReference>
<organism evidence="2 3">
    <name type="scientific">Cadophora malorum</name>
    <dbReference type="NCBI Taxonomy" id="108018"/>
    <lineage>
        <taxon>Eukaryota</taxon>
        <taxon>Fungi</taxon>
        <taxon>Dikarya</taxon>
        <taxon>Ascomycota</taxon>
        <taxon>Pezizomycotina</taxon>
        <taxon>Leotiomycetes</taxon>
        <taxon>Helotiales</taxon>
        <taxon>Ploettnerulaceae</taxon>
        <taxon>Cadophora</taxon>
    </lineage>
</organism>
<dbReference type="EMBL" id="JAFJYH010000056">
    <property type="protein sequence ID" value="KAG4422029.1"/>
    <property type="molecule type" value="Genomic_DNA"/>
</dbReference>
<name>A0A8H7WC00_9HELO</name>
<feature type="compositionally biased region" description="Polar residues" evidence="1">
    <location>
        <begin position="142"/>
        <end position="152"/>
    </location>
</feature>
<feature type="region of interest" description="Disordered" evidence="1">
    <location>
        <begin position="41"/>
        <end position="65"/>
    </location>
</feature>
<feature type="region of interest" description="Disordered" evidence="1">
    <location>
        <begin position="134"/>
        <end position="165"/>
    </location>
</feature>
<gene>
    <name evidence="2" type="ORF">IFR04_004888</name>
</gene>
<keyword evidence="3" id="KW-1185">Reference proteome</keyword>
<protein>
    <submittedName>
        <fullName evidence="2">Uncharacterized protein</fullName>
    </submittedName>
</protein>
<feature type="region of interest" description="Disordered" evidence="1">
    <location>
        <begin position="192"/>
        <end position="221"/>
    </location>
</feature>
<accession>A0A8H7WC00</accession>
<evidence type="ECO:0000313" key="3">
    <source>
        <dbReference type="Proteomes" id="UP000664132"/>
    </source>
</evidence>
<feature type="region of interest" description="Disordered" evidence="1">
    <location>
        <begin position="269"/>
        <end position="289"/>
    </location>
</feature>
<dbReference type="OrthoDB" id="5374569at2759"/>
<feature type="compositionally biased region" description="Basic and acidic residues" evidence="1">
    <location>
        <begin position="269"/>
        <end position="282"/>
    </location>
</feature>
<comment type="caution">
    <text evidence="2">The sequence shown here is derived from an EMBL/GenBank/DDBJ whole genome shotgun (WGS) entry which is preliminary data.</text>
</comment>
<reference evidence="2" key="1">
    <citation type="submission" date="2021-02" db="EMBL/GenBank/DDBJ databases">
        <title>Genome sequence Cadophora malorum strain M34.</title>
        <authorList>
            <person name="Stefanovic E."/>
            <person name="Vu D."/>
            <person name="Scully C."/>
            <person name="Dijksterhuis J."/>
            <person name="Roader J."/>
            <person name="Houbraken J."/>
        </authorList>
    </citation>
    <scope>NUCLEOTIDE SEQUENCE</scope>
    <source>
        <strain evidence="2">M34</strain>
    </source>
</reference>
<sequence>MKEGQDNDDKYRMVEDEFLDVAQKFTVHLHAAEYKRQQKAVKSQNADTINSISRPVTGKMPDQTKRKLDASALAKRQRSIIEALNGKKEHGAESDSDIEELPYVGTTLHGLMDSPRKKAASLAKLGSIATTRAAAGFKKPAIQSNGDQSKSLIDSPEPKHGTRRAQAELVVDSTDNDDDLDAPIPAPKLIALDRKPTTPLSPQVGSRPFKPTTVIKEPLDSSSSIAKSMPYIKVELSPTTTPATIAANGETADTAPKLSRLERLRLARAKKEKEQQIKKGDDYNSIPTF</sequence>
<proteinExistence type="predicted"/>
<dbReference type="AlphaFoldDB" id="A0A8H7WC00"/>
<feature type="compositionally biased region" description="Polar residues" evidence="1">
    <location>
        <begin position="41"/>
        <end position="54"/>
    </location>
</feature>